<keyword evidence="11 15" id="KW-0819">tRNA processing</keyword>
<comment type="similarity">
    <text evidence="3 15 17">Belongs to the RNA methyltransferase TrmD family.</text>
</comment>
<dbReference type="GO" id="GO:0002939">
    <property type="term" value="P:tRNA N1-guanine methylation"/>
    <property type="evidence" value="ECO:0007669"/>
    <property type="project" value="TreeGrafter"/>
</dbReference>
<feature type="domain" description="tRNA methyltransferase TRMD/TRM10-type" evidence="18">
    <location>
        <begin position="1"/>
        <end position="229"/>
    </location>
</feature>
<evidence type="ECO:0000256" key="11">
    <source>
        <dbReference type="ARBA" id="ARBA00022694"/>
    </source>
</evidence>
<dbReference type="GO" id="GO:0052906">
    <property type="term" value="F:tRNA (guanine(37)-N1)-methyltransferase activity"/>
    <property type="evidence" value="ECO:0007669"/>
    <property type="project" value="UniProtKB-UniRule"/>
</dbReference>
<evidence type="ECO:0000256" key="10">
    <source>
        <dbReference type="ARBA" id="ARBA00022691"/>
    </source>
</evidence>
<organism evidence="19 20">
    <name type="scientific">Noviherbaspirillum sedimenti</name>
    <dbReference type="NCBI Taxonomy" id="2320865"/>
    <lineage>
        <taxon>Bacteria</taxon>
        <taxon>Pseudomonadati</taxon>
        <taxon>Pseudomonadota</taxon>
        <taxon>Betaproteobacteria</taxon>
        <taxon>Burkholderiales</taxon>
        <taxon>Oxalobacteraceae</taxon>
        <taxon>Noviherbaspirillum</taxon>
    </lineage>
</organism>
<dbReference type="EC" id="2.1.1.228" evidence="5 15"/>
<comment type="subcellular location">
    <subcellularLocation>
        <location evidence="2 15 17">Cytoplasm</location>
    </subcellularLocation>
</comment>
<evidence type="ECO:0000259" key="18">
    <source>
        <dbReference type="Pfam" id="PF01746"/>
    </source>
</evidence>
<dbReference type="HAMAP" id="MF_00605">
    <property type="entry name" value="TrmD"/>
    <property type="match status" value="1"/>
</dbReference>
<dbReference type="InterPro" id="IPR016009">
    <property type="entry name" value="tRNA_MeTrfase_TRMD/TRM10"/>
</dbReference>
<evidence type="ECO:0000256" key="5">
    <source>
        <dbReference type="ARBA" id="ARBA00012807"/>
    </source>
</evidence>
<evidence type="ECO:0000256" key="8">
    <source>
        <dbReference type="ARBA" id="ARBA00022603"/>
    </source>
</evidence>
<proteinExistence type="inferred from homology"/>
<dbReference type="PANTHER" id="PTHR46417:SF1">
    <property type="entry name" value="TRNA (GUANINE-N(1)-)-METHYLTRANSFERASE"/>
    <property type="match status" value="1"/>
</dbReference>
<accession>A0A3A3GBC3</accession>
<evidence type="ECO:0000256" key="13">
    <source>
        <dbReference type="ARBA" id="ARBA00033392"/>
    </source>
</evidence>
<evidence type="ECO:0000256" key="6">
    <source>
        <dbReference type="ARBA" id="ARBA00014679"/>
    </source>
</evidence>
<dbReference type="EMBL" id="QYUQ01000002">
    <property type="protein sequence ID" value="RJG03962.1"/>
    <property type="molecule type" value="Genomic_DNA"/>
</dbReference>
<keyword evidence="20" id="KW-1185">Reference proteome</keyword>
<dbReference type="RefSeq" id="WP_119787446.1">
    <property type="nucleotide sequence ID" value="NZ_QYUQ01000002.1"/>
</dbReference>
<dbReference type="CDD" id="cd18080">
    <property type="entry name" value="TrmD-like"/>
    <property type="match status" value="1"/>
</dbReference>
<keyword evidence="8 15" id="KW-0489">Methyltransferase</keyword>
<reference evidence="20" key="1">
    <citation type="submission" date="2018-09" db="EMBL/GenBank/DDBJ databases">
        <authorList>
            <person name="Zhu H."/>
        </authorList>
    </citation>
    <scope>NUCLEOTIDE SEQUENCE [LARGE SCALE GENOMIC DNA]</scope>
    <source>
        <strain evidence="20">K1S02-23</strain>
    </source>
</reference>
<feature type="binding site" evidence="15 16">
    <location>
        <position position="117"/>
    </location>
    <ligand>
        <name>S-adenosyl-L-methionine</name>
        <dbReference type="ChEBI" id="CHEBI:59789"/>
    </ligand>
</feature>
<evidence type="ECO:0000256" key="1">
    <source>
        <dbReference type="ARBA" id="ARBA00002634"/>
    </source>
</evidence>
<evidence type="ECO:0000256" key="17">
    <source>
        <dbReference type="RuleBase" id="RU003464"/>
    </source>
</evidence>
<dbReference type="AlphaFoldDB" id="A0A3A3GBC3"/>
<comment type="caution">
    <text evidence="19">The sequence shown here is derived from an EMBL/GenBank/DDBJ whole genome shotgun (WGS) entry which is preliminary data.</text>
</comment>
<evidence type="ECO:0000313" key="19">
    <source>
        <dbReference type="EMBL" id="RJG03962.1"/>
    </source>
</evidence>
<feature type="binding site" evidence="15 16">
    <location>
        <begin position="137"/>
        <end position="142"/>
    </location>
    <ligand>
        <name>S-adenosyl-L-methionine</name>
        <dbReference type="ChEBI" id="CHEBI:59789"/>
    </ligand>
</feature>
<evidence type="ECO:0000313" key="20">
    <source>
        <dbReference type="Proteomes" id="UP000266327"/>
    </source>
</evidence>
<dbReference type="PIRSF" id="PIRSF000386">
    <property type="entry name" value="tRNA_mtase"/>
    <property type="match status" value="1"/>
</dbReference>
<name>A0A3A3GBC3_9BURK</name>
<dbReference type="InterPro" id="IPR023148">
    <property type="entry name" value="tRNA_m1G_MeTrfase_C_sf"/>
</dbReference>
<keyword evidence="10 15" id="KW-0949">S-adenosyl-L-methionine</keyword>
<evidence type="ECO:0000256" key="7">
    <source>
        <dbReference type="ARBA" id="ARBA00022490"/>
    </source>
</evidence>
<dbReference type="FunFam" id="1.10.1270.20:FF:000001">
    <property type="entry name" value="tRNA (guanine-N(1)-)-methyltransferase"/>
    <property type="match status" value="1"/>
</dbReference>
<comment type="subunit">
    <text evidence="4 15 17">Homodimer.</text>
</comment>
<keyword evidence="9 15" id="KW-0808">Transferase</keyword>
<evidence type="ECO:0000256" key="2">
    <source>
        <dbReference type="ARBA" id="ARBA00004496"/>
    </source>
</evidence>
<dbReference type="InterPro" id="IPR029028">
    <property type="entry name" value="Alpha/beta_knot_MTases"/>
</dbReference>
<dbReference type="Gene3D" id="3.40.1280.10">
    <property type="match status" value="1"/>
</dbReference>
<dbReference type="InterPro" id="IPR002649">
    <property type="entry name" value="tRNA_m1G_MeTrfase_TrmD"/>
</dbReference>
<evidence type="ECO:0000256" key="9">
    <source>
        <dbReference type="ARBA" id="ARBA00022679"/>
    </source>
</evidence>
<evidence type="ECO:0000256" key="3">
    <source>
        <dbReference type="ARBA" id="ARBA00007630"/>
    </source>
</evidence>
<protein>
    <recommendedName>
        <fullName evidence="6 15">tRNA (guanine-N(1)-)-methyltransferase</fullName>
        <ecNumber evidence="5 15">2.1.1.228</ecNumber>
    </recommendedName>
    <alternativeName>
        <fullName evidence="12 15">M1G-methyltransferase</fullName>
    </alternativeName>
    <alternativeName>
        <fullName evidence="13 15">tRNA [GM37] methyltransferase</fullName>
    </alternativeName>
</protein>
<evidence type="ECO:0000256" key="4">
    <source>
        <dbReference type="ARBA" id="ARBA00011738"/>
    </source>
</evidence>
<gene>
    <name evidence="15 19" type="primary">trmD</name>
    <name evidence="19" type="ORF">D3878_22170</name>
</gene>
<dbReference type="InterPro" id="IPR029026">
    <property type="entry name" value="tRNA_m1G_MTases_N"/>
</dbReference>
<sequence length="249" mass="27374">MQFDVVTLFPEMFAAITQSGITRRAFEQGRCGLSLWNPRDFTSDNHRTVDDRPYGGGPGMVMLAKPLEAAIDAARARQQALDVAQPRVIYLSPQGRPLTHERVMQLTAQPGLVLLCGRYEAVDQRLLDRCVDEEISLGDFVLSGGELPAMALMDAVIRQLPGVLHDDASAVEDSFVNGLLDYPHYTRPEVYEGVAVPPVLMGGHHAEIVKWRREQALAATAAKRPDLIDRARAAGLLTKADERYIAGKS</sequence>
<evidence type="ECO:0000256" key="15">
    <source>
        <dbReference type="HAMAP-Rule" id="MF_00605"/>
    </source>
</evidence>
<dbReference type="PANTHER" id="PTHR46417">
    <property type="entry name" value="TRNA (GUANINE-N(1)-)-METHYLTRANSFERASE"/>
    <property type="match status" value="1"/>
</dbReference>
<comment type="function">
    <text evidence="1 15 17">Specifically methylates guanosine-37 in various tRNAs.</text>
</comment>
<dbReference type="OrthoDB" id="9807416at2"/>
<dbReference type="NCBIfam" id="NF000648">
    <property type="entry name" value="PRK00026.1"/>
    <property type="match status" value="1"/>
</dbReference>
<keyword evidence="7 15" id="KW-0963">Cytoplasm</keyword>
<dbReference type="NCBIfam" id="TIGR00088">
    <property type="entry name" value="trmD"/>
    <property type="match status" value="1"/>
</dbReference>
<dbReference type="Proteomes" id="UP000266327">
    <property type="component" value="Unassembled WGS sequence"/>
</dbReference>
<evidence type="ECO:0000256" key="16">
    <source>
        <dbReference type="PIRSR" id="PIRSR000386-1"/>
    </source>
</evidence>
<dbReference type="SUPFAM" id="SSF75217">
    <property type="entry name" value="alpha/beta knot"/>
    <property type="match status" value="1"/>
</dbReference>
<evidence type="ECO:0000256" key="14">
    <source>
        <dbReference type="ARBA" id="ARBA00047783"/>
    </source>
</evidence>
<dbReference type="GO" id="GO:0005829">
    <property type="term" value="C:cytosol"/>
    <property type="evidence" value="ECO:0007669"/>
    <property type="project" value="TreeGrafter"/>
</dbReference>
<evidence type="ECO:0000256" key="12">
    <source>
        <dbReference type="ARBA" id="ARBA00029736"/>
    </source>
</evidence>
<dbReference type="FunFam" id="3.40.1280.10:FF:000001">
    <property type="entry name" value="tRNA (guanine-N(1)-)-methyltransferase"/>
    <property type="match status" value="1"/>
</dbReference>
<dbReference type="Pfam" id="PF01746">
    <property type="entry name" value="tRNA_m1G_MT"/>
    <property type="match status" value="1"/>
</dbReference>
<dbReference type="Gene3D" id="1.10.1270.20">
    <property type="entry name" value="tRNA(m1g37)methyltransferase, domain 2"/>
    <property type="match status" value="1"/>
</dbReference>
<comment type="catalytic activity">
    <reaction evidence="14 15 17">
        <text>guanosine(37) in tRNA + S-adenosyl-L-methionine = N(1)-methylguanosine(37) in tRNA + S-adenosyl-L-homocysteine + H(+)</text>
        <dbReference type="Rhea" id="RHEA:36899"/>
        <dbReference type="Rhea" id="RHEA-COMP:10145"/>
        <dbReference type="Rhea" id="RHEA-COMP:10147"/>
        <dbReference type="ChEBI" id="CHEBI:15378"/>
        <dbReference type="ChEBI" id="CHEBI:57856"/>
        <dbReference type="ChEBI" id="CHEBI:59789"/>
        <dbReference type="ChEBI" id="CHEBI:73542"/>
        <dbReference type="ChEBI" id="CHEBI:74269"/>
        <dbReference type="EC" id="2.1.1.228"/>
    </reaction>
</comment>